<evidence type="ECO:0000313" key="1">
    <source>
        <dbReference type="EMBL" id="CAI9624250.1"/>
    </source>
</evidence>
<organism evidence="1 2">
    <name type="scientific">Staurois parvus</name>
    <dbReference type="NCBI Taxonomy" id="386267"/>
    <lineage>
        <taxon>Eukaryota</taxon>
        <taxon>Metazoa</taxon>
        <taxon>Chordata</taxon>
        <taxon>Craniata</taxon>
        <taxon>Vertebrata</taxon>
        <taxon>Euteleostomi</taxon>
        <taxon>Amphibia</taxon>
        <taxon>Batrachia</taxon>
        <taxon>Anura</taxon>
        <taxon>Neobatrachia</taxon>
        <taxon>Ranoidea</taxon>
        <taxon>Ranidae</taxon>
        <taxon>Staurois</taxon>
    </lineage>
</organism>
<name>A0ABN9HR39_9NEOB</name>
<evidence type="ECO:0000313" key="2">
    <source>
        <dbReference type="Proteomes" id="UP001162483"/>
    </source>
</evidence>
<reference evidence="1" key="1">
    <citation type="submission" date="2023-05" db="EMBL/GenBank/DDBJ databases">
        <authorList>
            <person name="Stuckert A."/>
        </authorList>
    </citation>
    <scope>NUCLEOTIDE SEQUENCE</scope>
</reference>
<accession>A0ABN9HR39</accession>
<proteinExistence type="predicted"/>
<keyword evidence="2" id="KW-1185">Reference proteome</keyword>
<dbReference type="Proteomes" id="UP001162483">
    <property type="component" value="Unassembled WGS sequence"/>
</dbReference>
<gene>
    <name evidence="1" type="ORF">SPARVUS_LOCUS16614345</name>
</gene>
<comment type="caution">
    <text evidence="1">The sequence shown here is derived from an EMBL/GenBank/DDBJ whole genome shotgun (WGS) entry which is preliminary data.</text>
</comment>
<dbReference type="EMBL" id="CATNWA010021863">
    <property type="protein sequence ID" value="CAI9624250.1"/>
    <property type="molecule type" value="Genomic_DNA"/>
</dbReference>
<sequence>MYKGKCYQTPGEWARDQRKLWMPFLGERPQEQWVTELDRLEIELHNRYQALHWHTEQKYLGVTTECSLERYDLGGPALLWESITDNFVFGDEGKLTLEDLRKDREIMFSLRGVSELEPDLEYLLMKDQHLERAYRQLLKHVQQHAQESAVGIPETGDLINVSAEEEPACAPPAEELASGYGVADLCPQ</sequence>
<feature type="non-terminal residue" evidence="1">
    <location>
        <position position="188"/>
    </location>
</feature>
<protein>
    <submittedName>
        <fullName evidence="1">Uncharacterized protein</fullName>
    </submittedName>
</protein>